<sequence>MITPRPEEMDRLVHLARLAQDRETRRFSAFRSHVMVLQAQVDGLRCDLDQSARAPAPTTIAEARHASAYTGEVARALGNAAAELERLSDKFESARRDALRAFGRAEVMRDLVIRARAERREKLEKRV</sequence>
<name>A0ABW4RD97_9RHOB</name>
<protein>
    <submittedName>
        <fullName evidence="1">Uncharacterized protein</fullName>
    </submittedName>
</protein>
<reference evidence="2" key="1">
    <citation type="journal article" date="2019" name="Int. J. Syst. Evol. Microbiol.">
        <title>The Global Catalogue of Microorganisms (GCM) 10K type strain sequencing project: providing services to taxonomists for standard genome sequencing and annotation.</title>
        <authorList>
            <consortium name="The Broad Institute Genomics Platform"/>
            <consortium name="The Broad Institute Genome Sequencing Center for Infectious Disease"/>
            <person name="Wu L."/>
            <person name="Ma J."/>
        </authorList>
    </citation>
    <scope>NUCLEOTIDE SEQUENCE [LARGE SCALE GENOMIC DNA]</scope>
    <source>
        <strain evidence="2">CCUG 56029</strain>
    </source>
</reference>
<evidence type="ECO:0000313" key="1">
    <source>
        <dbReference type="EMBL" id="MFD1883733.1"/>
    </source>
</evidence>
<accession>A0ABW4RD97</accession>
<comment type="caution">
    <text evidence="1">The sequence shown here is derived from an EMBL/GenBank/DDBJ whole genome shotgun (WGS) entry which is preliminary data.</text>
</comment>
<dbReference type="EMBL" id="JBHUEN010000053">
    <property type="protein sequence ID" value="MFD1883733.1"/>
    <property type="molecule type" value="Genomic_DNA"/>
</dbReference>
<dbReference type="Proteomes" id="UP001597213">
    <property type="component" value="Unassembled WGS sequence"/>
</dbReference>
<keyword evidence="2" id="KW-1185">Reference proteome</keyword>
<dbReference type="RefSeq" id="WP_379145304.1">
    <property type="nucleotide sequence ID" value="NZ_JBHUEN010000053.1"/>
</dbReference>
<organism evidence="1 2">
    <name type="scientific">Paracoccus pacificus</name>
    <dbReference type="NCBI Taxonomy" id="1463598"/>
    <lineage>
        <taxon>Bacteria</taxon>
        <taxon>Pseudomonadati</taxon>
        <taxon>Pseudomonadota</taxon>
        <taxon>Alphaproteobacteria</taxon>
        <taxon>Rhodobacterales</taxon>
        <taxon>Paracoccaceae</taxon>
        <taxon>Paracoccus</taxon>
    </lineage>
</organism>
<dbReference type="InterPro" id="IPR053716">
    <property type="entry name" value="Flag_assembly_chemotaxis_eff"/>
</dbReference>
<proteinExistence type="predicted"/>
<gene>
    <name evidence="1" type="ORF">ACFSCT_18645</name>
</gene>
<dbReference type="Gene3D" id="1.10.287.1700">
    <property type="match status" value="1"/>
</dbReference>
<evidence type="ECO:0000313" key="2">
    <source>
        <dbReference type="Proteomes" id="UP001597213"/>
    </source>
</evidence>